<accession>A0ABR6W1G3</accession>
<feature type="domain" description="Glycosyl transferase family 1" evidence="2">
    <location>
        <begin position="174"/>
        <end position="330"/>
    </location>
</feature>
<dbReference type="Pfam" id="PF00534">
    <property type="entry name" value="Glycos_transf_1"/>
    <property type="match status" value="1"/>
</dbReference>
<evidence type="ECO:0000313" key="4">
    <source>
        <dbReference type="Proteomes" id="UP000700732"/>
    </source>
</evidence>
<dbReference type="PANTHER" id="PTHR46401">
    <property type="entry name" value="GLYCOSYLTRANSFERASE WBBK-RELATED"/>
    <property type="match status" value="1"/>
</dbReference>
<comment type="caution">
    <text evidence="3">The sequence shown here is derived from an EMBL/GenBank/DDBJ whole genome shotgun (WGS) entry which is preliminary data.</text>
</comment>
<evidence type="ECO:0000259" key="2">
    <source>
        <dbReference type="Pfam" id="PF00534"/>
    </source>
</evidence>
<dbReference type="Proteomes" id="UP000700732">
    <property type="component" value="Unassembled WGS sequence"/>
</dbReference>
<protein>
    <submittedName>
        <fullName evidence="3">Glycosyltransferase involved in cell wall biosynthesis</fullName>
    </submittedName>
</protein>
<name>A0ABR6W1G3_9BACT</name>
<gene>
    <name evidence="3" type="ORF">FH603_889</name>
</gene>
<dbReference type="EMBL" id="VFIA01000004">
    <property type="protein sequence ID" value="MBC3790400.1"/>
    <property type="molecule type" value="Genomic_DNA"/>
</dbReference>
<dbReference type="RefSeq" id="WP_186736237.1">
    <property type="nucleotide sequence ID" value="NZ_VFIA01000004.1"/>
</dbReference>
<dbReference type="SUPFAM" id="SSF53756">
    <property type="entry name" value="UDP-Glycosyltransferase/glycogen phosphorylase"/>
    <property type="match status" value="1"/>
</dbReference>
<organism evidence="3 4">
    <name type="scientific">Spirosoma utsteinense</name>
    <dbReference type="NCBI Taxonomy" id="2585773"/>
    <lineage>
        <taxon>Bacteria</taxon>
        <taxon>Pseudomonadati</taxon>
        <taxon>Bacteroidota</taxon>
        <taxon>Cytophagia</taxon>
        <taxon>Cytophagales</taxon>
        <taxon>Cytophagaceae</taxon>
        <taxon>Spirosoma</taxon>
    </lineage>
</organism>
<keyword evidence="1" id="KW-0808">Transferase</keyword>
<keyword evidence="4" id="KW-1185">Reference proteome</keyword>
<sequence length="351" mass="40466">MPRLFLETERMANINSGLGQVCLHLGHELVRQRPPGWEITFLVPPDQVGVFGPSVSYITATRWRRVWHPWKFDVWHSLYQGTRYLPMRSSRFIYTILDLNYLSLPEISESRKARQKKRYQHRIDKARAVTTISNYVARDVSGQLTIPPATPLQAIYCGVNTPDQLPATPPSVKPNGPFLFFIGMIQPYKNIHTMLPLLEAFPTYRLVVAGPNDRAYGQEMREQAERMGVSDRLLMPGPIDEATKWWLYAHCEAFLFPSLMEGFGLPVVEAMRFGKPVFSSPLTSLPEVGGPDAFYFQSFEPETVVDTFRQGMDAYRQDPTLAERFRQYSQRFRWDAIAAEYWTLYQDVASR</sequence>
<dbReference type="Gene3D" id="3.40.50.2000">
    <property type="entry name" value="Glycogen Phosphorylase B"/>
    <property type="match status" value="2"/>
</dbReference>
<proteinExistence type="predicted"/>
<dbReference type="InterPro" id="IPR001296">
    <property type="entry name" value="Glyco_trans_1"/>
</dbReference>
<dbReference type="CDD" id="cd03809">
    <property type="entry name" value="GT4_MtfB-like"/>
    <property type="match status" value="1"/>
</dbReference>
<reference evidence="3 4" key="1">
    <citation type="submission" date="2019-06" db="EMBL/GenBank/DDBJ databases">
        <title>Spirosoma utsteinense sp. nov. isolated from Antarctic ice-free soils.</title>
        <authorList>
            <person name="Tahon G."/>
        </authorList>
    </citation>
    <scope>NUCLEOTIDE SEQUENCE [LARGE SCALE GENOMIC DNA]</scope>
    <source>
        <strain evidence="3 4">LMG 31447</strain>
    </source>
</reference>
<evidence type="ECO:0000256" key="1">
    <source>
        <dbReference type="ARBA" id="ARBA00022679"/>
    </source>
</evidence>
<evidence type="ECO:0000313" key="3">
    <source>
        <dbReference type="EMBL" id="MBC3790400.1"/>
    </source>
</evidence>
<dbReference type="PANTHER" id="PTHR46401:SF2">
    <property type="entry name" value="GLYCOSYLTRANSFERASE WBBK-RELATED"/>
    <property type="match status" value="1"/>
</dbReference>